<protein>
    <submittedName>
        <fullName evidence="2">Uncharacterized protein</fullName>
    </submittedName>
</protein>
<dbReference type="AlphaFoldDB" id="A0A9D4Q6N6"/>
<organism evidence="2 3">
    <name type="scientific">Rhipicephalus sanguineus</name>
    <name type="common">Brown dog tick</name>
    <name type="synonym">Ixodes sanguineus</name>
    <dbReference type="NCBI Taxonomy" id="34632"/>
    <lineage>
        <taxon>Eukaryota</taxon>
        <taxon>Metazoa</taxon>
        <taxon>Ecdysozoa</taxon>
        <taxon>Arthropoda</taxon>
        <taxon>Chelicerata</taxon>
        <taxon>Arachnida</taxon>
        <taxon>Acari</taxon>
        <taxon>Parasitiformes</taxon>
        <taxon>Ixodida</taxon>
        <taxon>Ixodoidea</taxon>
        <taxon>Ixodidae</taxon>
        <taxon>Rhipicephalinae</taxon>
        <taxon>Rhipicephalus</taxon>
        <taxon>Rhipicephalus</taxon>
    </lineage>
</organism>
<keyword evidence="3" id="KW-1185">Reference proteome</keyword>
<feature type="region of interest" description="Disordered" evidence="1">
    <location>
        <begin position="1"/>
        <end position="141"/>
    </location>
</feature>
<sequence length="141" mass="15483">MACLQQTVPTASVPTAAAAAVPAQGNATRSTTLMRPAEASDCECDSMECQDADTPGPSSEPDPQTPMEERARNPAGKEDGWQTVLKLRQKEALPRGKKLKKNIGENEGKASQRNRQRRHPPPDGNLFSGNYHRCRKRTSKW</sequence>
<comment type="caution">
    <text evidence="2">The sequence shown here is derived from an EMBL/GenBank/DDBJ whole genome shotgun (WGS) entry which is preliminary data.</text>
</comment>
<gene>
    <name evidence="2" type="ORF">HPB52_010844</name>
</gene>
<feature type="compositionally biased region" description="Low complexity" evidence="1">
    <location>
        <begin position="7"/>
        <end position="23"/>
    </location>
</feature>
<evidence type="ECO:0000256" key="1">
    <source>
        <dbReference type="SAM" id="MobiDB-lite"/>
    </source>
</evidence>
<feature type="compositionally biased region" description="Basic and acidic residues" evidence="1">
    <location>
        <begin position="67"/>
        <end position="80"/>
    </location>
</feature>
<accession>A0A9D4Q6N6</accession>
<reference evidence="2" key="1">
    <citation type="journal article" date="2020" name="Cell">
        <title>Large-Scale Comparative Analyses of Tick Genomes Elucidate Their Genetic Diversity and Vector Capacities.</title>
        <authorList>
            <consortium name="Tick Genome and Microbiome Consortium (TIGMIC)"/>
            <person name="Jia N."/>
            <person name="Wang J."/>
            <person name="Shi W."/>
            <person name="Du L."/>
            <person name="Sun Y."/>
            <person name="Zhan W."/>
            <person name="Jiang J.F."/>
            <person name="Wang Q."/>
            <person name="Zhang B."/>
            <person name="Ji P."/>
            <person name="Bell-Sakyi L."/>
            <person name="Cui X.M."/>
            <person name="Yuan T.T."/>
            <person name="Jiang B.G."/>
            <person name="Yang W.F."/>
            <person name="Lam T.T."/>
            <person name="Chang Q.C."/>
            <person name="Ding S.J."/>
            <person name="Wang X.J."/>
            <person name="Zhu J.G."/>
            <person name="Ruan X.D."/>
            <person name="Zhao L."/>
            <person name="Wei J.T."/>
            <person name="Ye R.Z."/>
            <person name="Que T.C."/>
            <person name="Du C.H."/>
            <person name="Zhou Y.H."/>
            <person name="Cheng J.X."/>
            <person name="Dai P.F."/>
            <person name="Guo W.B."/>
            <person name="Han X.H."/>
            <person name="Huang E.J."/>
            <person name="Li L.F."/>
            <person name="Wei W."/>
            <person name="Gao Y.C."/>
            <person name="Liu J.Z."/>
            <person name="Shao H.Z."/>
            <person name="Wang X."/>
            <person name="Wang C.C."/>
            <person name="Yang T.C."/>
            <person name="Huo Q.B."/>
            <person name="Li W."/>
            <person name="Chen H.Y."/>
            <person name="Chen S.E."/>
            <person name="Zhou L.G."/>
            <person name="Ni X.B."/>
            <person name="Tian J.H."/>
            <person name="Sheng Y."/>
            <person name="Liu T."/>
            <person name="Pan Y.S."/>
            <person name="Xia L.Y."/>
            <person name="Li J."/>
            <person name="Zhao F."/>
            <person name="Cao W.C."/>
        </authorList>
    </citation>
    <scope>NUCLEOTIDE SEQUENCE</scope>
    <source>
        <strain evidence="2">Rsan-2018</strain>
    </source>
</reference>
<proteinExistence type="predicted"/>
<name>A0A9D4Q6N6_RHISA</name>
<dbReference type="EMBL" id="JABSTV010001248">
    <property type="protein sequence ID" value="KAH7968726.1"/>
    <property type="molecule type" value="Genomic_DNA"/>
</dbReference>
<feature type="compositionally biased region" description="Acidic residues" evidence="1">
    <location>
        <begin position="40"/>
        <end position="51"/>
    </location>
</feature>
<reference evidence="2" key="2">
    <citation type="submission" date="2021-09" db="EMBL/GenBank/DDBJ databases">
        <authorList>
            <person name="Jia N."/>
            <person name="Wang J."/>
            <person name="Shi W."/>
            <person name="Du L."/>
            <person name="Sun Y."/>
            <person name="Zhan W."/>
            <person name="Jiang J."/>
            <person name="Wang Q."/>
            <person name="Zhang B."/>
            <person name="Ji P."/>
            <person name="Sakyi L.B."/>
            <person name="Cui X."/>
            <person name="Yuan T."/>
            <person name="Jiang B."/>
            <person name="Yang W."/>
            <person name="Lam T.T.-Y."/>
            <person name="Chang Q."/>
            <person name="Ding S."/>
            <person name="Wang X."/>
            <person name="Zhu J."/>
            <person name="Ruan X."/>
            <person name="Zhao L."/>
            <person name="Wei J."/>
            <person name="Que T."/>
            <person name="Du C."/>
            <person name="Cheng J."/>
            <person name="Dai P."/>
            <person name="Han X."/>
            <person name="Huang E."/>
            <person name="Gao Y."/>
            <person name="Liu J."/>
            <person name="Shao H."/>
            <person name="Ye R."/>
            <person name="Li L."/>
            <person name="Wei W."/>
            <person name="Wang X."/>
            <person name="Wang C."/>
            <person name="Huo Q."/>
            <person name="Li W."/>
            <person name="Guo W."/>
            <person name="Chen H."/>
            <person name="Chen S."/>
            <person name="Zhou L."/>
            <person name="Zhou L."/>
            <person name="Ni X."/>
            <person name="Tian J."/>
            <person name="Zhou Y."/>
            <person name="Sheng Y."/>
            <person name="Liu T."/>
            <person name="Pan Y."/>
            <person name="Xia L."/>
            <person name="Li J."/>
            <person name="Zhao F."/>
            <person name="Cao W."/>
        </authorList>
    </citation>
    <scope>NUCLEOTIDE SEQUENCE</scope>
    <source>
        <strain evidence="2">Rsan-2018</strain>
        <tissue evidence="2">Larvae</tissue>
    </source>
</reference>
<feature type="compositionally biased region" description="Basic residues" evidence="1">
    <location>
        <begin position="132"/>
        <end position="141"/>
    </location>
</feature>
<evidence type="ECO:0000313" key="3">
    <source>
        <dbReference type="Proteomes" id="UP000821837"/>
    </source>
</evidence>
<dbReference type="Proteomes" id="UP000821837">
    <property type="component" value="Unassembled WGS sequence"/>
</dbReference>
<evidence type="ECO:0000313" key="2">
    <source>
        <dbReference type="EMBL" id="KAH7968726.1"/>
    </source>
</evidence>